<dbReference type="InterPro" id="IPR012783">
    <property type="entry name" value="Znf_C4_TraR"/>
</dbReference>
<dbReference type="Pfam" id="PF01258">
    <property type="entry name" value="zf-dskA_traR"/>
    <property type="match status" value="1"/>
</dbReference>
<dbReference type="NCBIfam" id="TIGR02419">
    <property type="entry name" value="C4_traR_proteo"/>
    <property type="match status" value="1"/>
</dbReference>
<name>A0A9D1M2B4_9PROT</name>
<dbReference type="PANTHER" id="PTHR38777:SF1">
    <property type="entry name" value="DNAK SUPPRESSOR PROTEIN"/>
    <property type="match status" value="1"/>
</dbReference>
<dbReference type="PRINTS" id="PR00618">
    <property type="entry name" value="DKSAZNFINGER"/>
</dbReference>
<dbReference type="EMBL" id="DVNC01000008">
    <property type="protein sequence ID" value="HIU52588.1"/>
    <property type="molecule type" value="Genomic_DNA"/>
</dbReference>
<feature type="zinc finger region" description="dksA C4-type" evidence="4">
    <location>
        <begin position="39"/>
        <end position="63"/>
    </location>
</feature>
<evidence type="ECO:0000256" key="4">
    <source>
        <dbReference type="PROSITE-ProRule" id="PRU00510"/>
    </source>
</evidence>
<organism evidence="6 7">
    <name type="scientific">Candidatus Scatocola faecipullorum</name>
    <dbReference type="NCBI Taxonomy" id="2840917"/>
    <lineage>
        <taxon>Bacteria</taxon>
        <taxon>Pseudomonadati</taxon>
        <taxon>Pseudomonadota</taxon>
        <taxon>Alphaproteobacteria</taxon>
        <taxon>Rhodospirillales</taxon>
        <taxon>Rhodospirillaceae</taxon>
        <taxon>Rhodospirillaceae incertae sedis</taxon>
        <taxon>Candidatus Scatocola</taxon>
    </lineage>
</organism>
<dbReference type="AlphaFoldDB" id="A0A9D1M2B4"/>
<dbReference type="Proteomes" id="UP000824107">
    <property type="component" value="Unassembled WGS sequence"/>
</dbReference>
<gene>
    <name evidence="6" type="ORF">IAD20_00735</name>
</gene>
<dbReference type="InterPro" id="IPR020458">
    <property type="entry name" value="Znf_DskA_TraR_CS"/>
</dbReference>
<evidence type="ECO:0000259" key="5">
    <source>
        <dbReference type="Pfam" id="PF01258"/>
    </source>
</evidence>
<reference evidence="6" key="2">
    <citation type="journal article" date="2021" name="PeerJ">
        <title>Extensive microbial diversity within the chicken gut microbiome revealed by metagenomics and culture.</title>
        <authorList>
            <person name="Gilroy R."/>
            <person name="Ravi A."/>
            <person name="Getino M."/>
            <person name="Pursley I."/>
            <person name="Horton D.L."/>
            <person name="Alikhan N.F."/>
            <person name="Baker D."/>
            <person name="Gharbi K."/>
            <person name="Hall N."/>
            <person name="Watson M."/>
            <person name="Adriaenssens E.M."/>
            <person name="Foster-Nyarko E."/>
            <person name="Jarju S."/>
            <person name="Secka A."/>
            <person name="Antonio M."/>
            <person name="Oren A."/>
            <person name="Chaudhuri R.R."/>
            <person name="La Ragione R."/>
            <person name="Hildebrand F."/>
            <person name="Pallen M.J."/>
        </authorList>
    </citation>
    <scope>NUCLEOTIDE SEQUENCE</scope>
    <source>
        <strain evidence="6">ChiW3-316</strain>
    </source>
</reference>
<evidence type="ECO:0000256" key="2">
    <source>
        <dbReference type="ARBA" id="ARBA00022771"/>
    </source>
</evidence>
<dbReference type="InterPro" id="IPR020460">
    <property type="entry name" value="Znf_C4-type_bac"/>
</dbReference>
<dbReference type="PANTHER" id="PTHR38777">
    <property type="entry name" value="FELS-2 PROPHAGE PROTEIN"/>
    <property type="match status" value="1"/>
</dbReference>
<comment type="caution">
    <text evidence="6">The sequence shown here is derived from an EMBL/GenBank/DDBJ whole genome shotgun (WGS) entry which is preliminary data.</text>
</comment>
<accession>A0A9D1M2B4</accession>
<protein>
    <submittedName>
        <fullName evidence="6">DksA/TraR family C4-type zinc finger protein</fullName>
    </submittedName>
</protein>
<evidence type="ECO:0000313" key="7">
    <source>
        <dbReference type="Proteomes" id="UP000824107"/>
    </source>
</evidence>
<evidence type="ECO:0000313" key="6">
    <source>
        <dbReference type="EMBL" id="HIU52588.1"/>
    </source>
</evidence>
<feature type="domain" description="Zinc finger DksA/TraR C4-type" evidence="5">
    <location>
        <begin position="38"/>
        <end position="68"/>
    </location>
</feature>
<dbReference type="SUPFAM" id="SSF57716">
    <property type="entry name" value="Glucocorticoid receptor-like (DNA-binding domain)"/>
    <property type="match status" value="1"/>
</dbReference>
<dbReference type="Gene3D" id="1.20.120.910">
    <property type="entry name" value="DksA, coiled-coil domain"/>
    <property type="match status" value="1"/>
</dbReference>
<dbReference type="GO" id="GO:1900378">
    <property type="term" value="P:positive regulation of secondary metabolite biosynthetic process"/>
    <property type="evidence" value="ECO:0007669"/>
    <property type="project" value="TreeGrafter"/>
</dbReference>
<evidence type="ECO:0000256" key="1">
    <source>
        <dbReference type="ARBA" id="ARBA00022723"/>
    </source>
</evidence>
<dbReference type="PROSITE" id="PS51128">
    <property type="entry name" value="ZF_DKSA_2"/>
    <property type="match status" value="1"/>
</dbReference>
<dbReference type="NCBIfam" id="NF008243">
    <property type="entry name" value="PRK11019.1"/>
    <property type="match status" value="1"/>
</dbReference>
<dbReference type="GO" id="GO:0008270">
    <property type="term" value="F:zinc ion binding"/>
    <property type="evidence" value="ECO:0007669"/>
    <property type="project" value="UniProtKB-KW"/>
</dbReference>
<keyword evidence="2" id="KW-0863">Zinc-finger</keyword>
<dbReference type="PROSITE" id="PS01102">
    <property type="entry name" value="ZF_DKSA_1"/>
    <property type="match status" value="1"/>
</dbReference>
<reference evidence="6" key="1">
    <citation type="submission" date="2020-10" db="EMBL/GenBank/DDBJ databases">
        <authorList>
            <person name="Gilroy R."/>
        </authorList>
    </citation>
    <scope>NUCLEOTIDE SEQUENCE</scope>
    <source>
        <strain evidence="6">ChiW3-316</strain>
    </source>
</reference>
<proteinExistence type="predicted"/>
<dbReference type="InterPro" id="IPR000962">
    <property type="entry name" value="Znf_DskA_TraR"/>
</dbReference>
<keyword evidence="1" id="KW-0479">Metal-binding</keyword>
<evidence type="ECO:0000256" key="3">
    <source>
        <dbReference type="ARBA" id="ARBA00022833"/>
    </source>
</evidence>
<keyword evidence="3" id="KW-0862">Zinc</keyword>
<sequence>MAVGWTDDDAVLDQIQDTVNDEIHRARRNVPQGESLLYCEECGKEIPEARRKAMPGVRLCVDCQEEADKQNRAVSLYNRRGSKDSQLR</sequence>